<gene>
    <name evidence="3" type="ORF">HW115_14950</name>
</gene>
<keyword evidence="4" id="KW-1185">Reference proteome</keyword>
<keyword evidence="2" id="KW-0472">Membrane</keyword>
<evidence type="ECO:0000256" key="2">
    <source>
        <dbReference type="SAM" id="Phobius"/>
    </source>
</evidence>
<feature type="coiled-coil region" evidence="1">
    <location>
        <begin position="228"/>
        <end position="262"/>
    </location>
</feature>
<protein>
    <submittedName>
        <fullName evidence="3">Uncharacterized protein</fullName>
    </submittedName>
</protein>
<keyword evidence="1" id="KW-0175">Coiled coil</keyword>
<accession>A0A851GQ23</accession>
<proteinExistence type="predicted"/>
<organism evidence="3 4">
    <name type="scientific">Oceaniferula marina</name>
    <dbReference type="NCBI Taxonomy" id="2748318"/>
    <lineage>
        <taxon>Bacteria</taxon>
        <taxon>Pseudomonadati</taxon>
        <taxon>Verrucomicrobiota</taxon>
        <taxon>Verrucomicrobiia</taxon>
        <taxon>Verrucomicrobiales</taxon>
        <taxon>Verrucomicrobiaceae</taxon>
        <taxon>Oceaniferula</taxon>
    </lineage>
</organism>
<evidence type="ECO:0000313" key="4">
    <source>
        <dbReference type="Proteomes" id="UP000557872"/>
    </source>
</evidence>
<keyword evidence="2" id="KW-1133">Transmembrane helix</keyword>
<keyword evidence="2" id="KW-0812">Transmembrane</keyword>
<evidence type="ECO:0000256" key="1">
    <source>
        <dbReference type="SAM" id="Coils"/>
    </source>
</evidence>
<dbReference type="AlphaFoldDB" id="A0A851GQ23"/>
<dbReference type="RefSeq" id="WP_178933750.1">
    <property type="nucleotide sequence ID" value="NZ_JACBAZ010000006.1"/>
</dbReference>
<name>A0A851GQ23_9BACT</name>
<feature type="coiled-coil region" evidence="1">
    <location>
        <begin position="77"/>
        <end position="132"/>
    </location>
</feature>
<reference evidence="3 4" key="1">
    <citation type="submission" date="2020-07" db="EMBL/GenBank/DDBJ databases">
        <title>Roseicoccus Jingziensis gen. nov., sp. nov., isolated from coastal seawater.</title>
        <authorList>
            <person name="Feng X."/>
        </authorList>
    </citation>
    <scope>NUCLEOTIDE SEQUENCE [LARGE SCALE GENOMIC DNA]</scope>
    <source>
        <strain evidence="3 4">N1E253</strain>
    </source>
</reference>
<dbReference type="EMBL" id="JACBAZ010000006">
    <property type="protein sequence ID" value="NWK56920.1"/>
    <property type="molecule type" value="Genomic_DNA"/>
</dbReference>
<evidence type="ECO:0000313" key="3">
    <source>
        <dbReference type="EMBL" id="NWK56920.1"/>
    </source>
</evidence>
<comment type="caution">
    <text evidence="3">The sequence shown here is derived from an EMBL/GenBank/DDBJ whole genome shotgun (WGS) entry which is preliminary data.</text>
</comment>
<dbReference type="Proteomes" id="UP000557872">
    <property type="component" value="Unassembled WGS sequence"/>
</dbReference>
<feature type="transmembrane region" description="Helical" evidence="2">
    <location>
        <begin position="12"/>
        <end position="35"/>
    </location>
</feature>
<sequence length="335" mass="38644">MLSDLLTSSRGPGVIGTLLALIVLLGFGGLFLFVVDDTGPFQGDSLAGQIKMKKKAIVARQKEIVYWNEAAVEYEQRRQQKSTLAQVERKVKQAFKDIEWGKQEVAREQTEISDLQKAVEAYKKEYRIVERERAVGEKLESFTTKSGKTYERVTIKEVSPHEMRFSHKNGNSGVHYEELPDDLYDRFQFIKEDAELTEAKAQKQIDISKTGGERYRISKEIMDRRNKISQNKENISRWQMEIQRKESEIASGEVAIQSAENKAQHYRELYAAGRRGLTLDSAKKQERKADLYRKRNVAARTLISTNRRNISSATSKNRKLESEVKQYTRELKQLN</sequence>